<feature type="region of interest" description="Disordered" evidence="1">
    <location>
        <begin position="164"/>
        <end position="184"/>
    </location>
</feature>
<comment type="caution">
    <text evidence="3">The sequence shown here is derived from an EMBL/GenBank/DDBJ whole genome shotgun (WGS) entry which is preliminary data.</text>
</comment>
<organism evidence="3">
    <name type="scientific">Tanacetum cinerariifolium</name>
    <name type="common">Dalmatian daisy</name>
    <name type="synonym">Chrysanthemum cinerariifolium</name>
    <dbReference type="NCBI Taxonomy" id="118510"/>
    <lineage>
        <taxon>Eukaryota</taxon>
        <taxon>Viridiplantae</taxon>
        <taxon>Streptophyta</taxon>
        <taxon>Embryophyta</taxon>
        <taxon>Tracheophyta</taxon>
        <taxon>Spermatophyta</taxon>
        <taxon>Magnoliopsida</taxon>
        <taxon>eudicotyledons</taxon>
        <taxon>Gunneridae</taxon>
        <taxon>Pentapetalae</taxon>
        <taxon>asterids</taxon>
        <taxon>campanulids</taxon>
        <taxon>Asterales</taxon>
        <taxon>Asteraceae</taxon>
        <taxon>Asteroideae</taxon>
        <taxon>Anthemideae</taxon>
        <taxon>Anthemidinae</taxon>
        <taxon>Tanacetum</taxon>
    </lineage>
</organism>
<sequence>MHKFCTKKGIRRVFSNARTPQQNGVAERRNRTLIKAARTMLADAKSLGKFDAKGEEGYFVRYSMSSKAFRVFNKRTKKVEENMHVDFLENKLIEKGVGPNWLFDIDSLTNSMNYVPVVVAGTSSTNISSTKDVASQAVKKDVSSLRYIAFPNWFHDAHMETRNSDGCNTNDPKSSGISNSTATLKVPSAEQVEPAVTLTVETKIPTVSSPVPTVCLDISPESSSDPRIISKGVFSHEETPSLGNALTLSNSNFIMKKLAFCDYHNMITILEKTEHNIDFHQIVDFLEASHVRYALTISPTVYVSHIRQFWSTARVETTNLETKILATVDGKPMTISESSLRRHLKLNDEEGIGSLPDIELFENLSLMGYNILLNQ</sequence>
<dbReference type="InterPro" id="IPR036397">
    <property type="entry name" value="RNaseH_sf"/>
</dbReference>
<dbReference type="AlphaFoldDB" id="A0A699J970"/>
<dbReference type="Pfam" id="PF25597">
    <property type="entry name" value="SH3_retrovirus"/>
    <property type="match status" value="1"/>
</dbReference>
<dbReference type="EMBL" id="BKCJ010379019">
    <property type="protein sequence ID" value="GFA16493.1"/>
    <property type="molecule type" value="Genomic_DNA"/>
</dbReference>
<dbReference type="InterPro" id="IPR012337">
    <property type="entry name" value="RNaseH-like_sf"/>
</dbReference>
<feature type="domain" description="Retroviral polymerase SH3-like" evidence="2">
    <location>
        <begin position="46"/>
        <end position="93"/>
    </location>
</feature>
<proteinExistence type="predicted"/>
<reference evidence="3" key="1">
    <citation type="journal article" date="2019" name="Sci. Rep.">
        <title>Draft genome of Tanacetum cinerariifolium, the natural source of mosquito coil.</title>
        <authorList>
            <person name="Yamashiro T."/>
            <person name="Shiraishi A."/>
            <person name="Satake H."/>
            <person name="Nakayama K."/>
        </authorList>
    </citation>
    <scope>NUCLEOTIDE SEQUENCE</scope>
</reference>
<accession>A0A699J970</accession>
<name>A0A699J970_TANCI</name>
<dbReference type="InterPro" id="IPR057670">
    <property type="entry name" value="SH3_retrovirus"/>
</dbReference>
<feature type="compositionally biased region" description="Polar residues" evidence="1">
    <location>
        <begin position="164"/>
        <end position="183"/>
    </location>
</feature>
<dbReference type="PANTHER" id="PTHR42648:SF32">
    <property type="entry name" value="RIBONUCLEASE H-LIKE DOMAIN, GAG-PRE-INTEGRASE DOMAIN PROTEIN-RELATED"/>
    <property type="match status" value="1"/>
</dbReference>
<protein>
    <submittedName>
        <fullName evidence="3">Putative ribonuclease H-like domain-containing protein</fullName>
    </submittedName>
</protein>
<evidence type="ECO:0000256" key="1">
    <source>
        <dbReference type="SAM" id="MobiDB-lite"/>
    </source>
</evidence>
<gene>
    <name evidence="3" type="ORF">Tci_588465</name>
</gene>
<dbReference type="PANTHER" id="PTHR42648">
    <property type="entry name" value="TRANSPOSASE, PUTATIVE-RELATED"/>
    <property type="match status" value="1"/>
</dbReference>
<dbReference type="GO" id="GO:0003676">
    <property type="term" value="F:nucleic acid binding"/>
    <property type="evidence" value="ECO:0007669"/>
    <property type="project" value="InterPro"/>
</dbReference>
<dbReference type="InterPro" id="IPR039537">
    <property type="entry name" value="Retrotran_Ty1/copia-like"/>
</dbReference>
<evidence type="ECO:0000259" key="2">
    <source>
        <dbReference type="Pfam" id="PF25597"/>
    </source>
</evidence>
<dbReference type="SUPFAM" id="SSF53098">
    <property type="entry name" value="Ribonuclease H-like"/>
    <property type="match status" value="1"/>
</dbReference>
<evidence type="ECO:0000313" key="3">
    <source>
        <dbReference type="EMBL" id="GFA16493.1"/>
    </source>
</evidence>
<dbReference type="Gene3D" id="3.30.420.10">
    <property type="entry name" value="Ribonuclease H-like superfamily/Ribonuclease H"/>
    <property type="match status" value="1"/>
</dbReference>